<organism evidence="9 10">
    <name type="scientific">Humisphaera borealis</name>
    <dbReference type="NCBI Taxonomy" id="2807512"/>
    <lineage>
        <taxon>Bacteria</taxon>
        <taxon>Pseudomonadati</taxon>
        <taxon>Planctomycetota</taxon>
        <taxon>Phycisphaerae</taxon>
        <taxon>Tepidisphaerales</taxon>
        <taxon>Tepidisphaeraceae</taxon>
        <taxon>Humisphaera</taxon>
    </lineage>
</organism>
<feature type="domain" description="SD-repeat containing protein B" evidence="8">
    <location>
        <begin position="596"/>
        <end position="675"/>
    </location>
</feature>
<evidence type="ECO:0000256" key="2">
    <source>
        <dbReference type="ARBA" id="ARBA00004442"/>
    </source>
</evidence>
<dbReference type="NCBIfam" id="NF041518">
    <property type="entry name" value="choice_anch_Q"/>
    <property type="match status" value="1"/>
</dbReference>
<evidence type="ECO:0000313" key="9">
    <source>
        <dbReference type="EMBL" id="QOV87606.1"/>
    </source>
</evidence>
<dbReference type="SMART" id="SM00710">
    <property type="entry name" value="PbH1"/>
    <property type="match status" value="8"/>
</dbReference>
<dbReference type="InterPro" id="IPR033764">
    <property type="entry name" value="Sdr_B"/>
</dbReference>
<dbReference type="KEGG" id="hbs:IPV69_15060"/>
<keyword evidence="7" id="KW-0998">Cell outer membrane</keyword>
<name>A0A7M2WQ81_9BACT</name>
<dbReference type="Gene3D" id="2.60.40.10">
    <property type="entry name" value="Immunoglobulins"/>
    <property type="match status" value="1"/>
</dbReference>
<evidence type="ECO:0000256" key="7">
    <source>
        <dbReference type="ARBA" id="ARBA00023237"/>
    </source>
</evidence>
<evidence type="ECO:0000256" key="1">
    <source>
        <dbReference type="ARBA" id="ARBA00004196"/>
    </source>
</evidence>
<reference evidence="9 10" key="1">
    <citation type="submission" date="2020-10" db="EMBL/GenBank/DDBJ databases">
        <title>Wide distribution of Phycisphaera-like planctomycetes from WD2101 soil group in peatlands and genome analysis of the first cultivated representative.</title>
        <authorList>
            <person name="Dedysh S.N."/>
            <person name="Beletsky A.V."/>
            <person name="Ivanova A."/>
            <person name="Kulichevskaya I.S."/>
            <person name="Suzina N.E."/>
            <person name="Philippov D.A."/>
            <person name="Rakitin A.L."/>
            <person name="Mardanov A.V."/>
            <person name="Ravin N.V."/>
        </authorList>
    </citation>
    <scope>NUCLEOTIDE SEQUENCE [LARGE SCALE GENOMIC DNA]</scope>
    <source>
        <strain evidence="9 10">M1803</strain>
    </source>
</reference>
<evidence type="ECO:0000256" key="4">
    <source>
        <dbReference type="ARBA" id="ARBA00022525"/>
    </source>
</evidence>
<keyword evidence="6" id="KW-0472">Membrane</keyword>
<sequence length="700" mass="70335">MKATTKQPGRTMNLASLVTRRAAWLEPLENRLLFSTYTVTTLGDAADTITPNGVGKFNTTTLRAAITAANAHAGADTINFAAAMSGTINLDKALPQIADTLTLAGPAAAKLTVQRGVAATTDFSIFQVRAGKTSTISGLTIAGGTGTFITDEFGNAFSAGGGILNHGTLTLTNSILSGNSAGSRHSSVAGYGGGIYNTGLLTVITSTLSDNSSATYGGGIHNSGTATVTHSILSGNSAEFEGGAIDNSGGTATVRNSTFSGNTAEEHGGGIYNSDGKLSVSKSTLSGNSAASNGGGISNWGGTLSVSKSTFADNVAQAGGGIDNSNGTAVVTNSMLLRNYADHGSGGGISNYGGTLTLTSSVLANNSAQDIGGGIYNLLGTLVVTSSTISGNSANEGGGGIWSNSLYFATLTVANSTFFGNSARYGGGIYNEYEGNLTVSGSTLSGNSAEYEGGGFYNNSGTLTASNSLIVGNVLKGKATPSNITGTLDSISSYNLIGTGGAGELLNGVNGNKVGVTPAQLKLGPLASNGGPTQTMALLPGSIAINAGSNAKAIGPDGKPLATDQRGTGFARIVGGTVDVGAFEVQSPAVTGKGSVAGIVFKDLNGNRIQDAGETGLKGWLVWADLNKDGRLNYNEPRTVTNSAGKYTLANVPAGYQILRLEKRAGWQQTMPRGGGAHGPTILTGKLITGWHFGLKPILG</sequence>
<dbReference type="Gene3D" id="2.160.20.10">
    <property type="entry name" value="Single-stranded right-handed beta-helix, Pectin lyase-like"/>
    <property type="match status" value="1"/>
</dbReference>
<dbReference type="InterPro" id="IPR011050">
    <property type="entry name" value="Pectin_lyase_fold/virulence"/>
</dbReference>
<dbReference type="NCBIfam" id="TIGR01376">
    <property type="entry name" value="POMP_repeat"/>
    <property type="match status" value="1"/>
</dbReference>
<protein>
    <recommendedName>
        <fullName evidence="8">SD-repeat containing protein B domain-containing protein</fullName>
    </recommendedName>
</protein>
<dbReference type="InterPro" id="IPR003368">
    <property type="entry name" value="POMP_repeat"/>
</dbReference>
<dbReference type="AlphaFoldDB" id="A0A7M2WQ81"/>
<proteinExistence type="predicted"/>
<dbReference type="InterPro" id="IPR013783">
    <property type="entry name" value="Ig-like_fold"/>
</dbReference>
<dbReference type="Pfam" id="PF02415">
    <property type="entry name" value="Chlam_PMP"/>
    <property type="match status" value="2"/>
</dbReference>
<dbReference type="GO" id="GO:0005576">
    <property type="term" value="C:extracellular region"/>
    <property type="evidence" value="ECO:0007669"/>
    <property type="project" value="UniProtKB-SubCell"/>
</dbReference>
<dbReference type="InterPro" id="IPR059226">
    <property type="entry name" value="Choice_anch_Q_dom"/>
</dbReference>
<dbReference type="InterPro" id="IPR012334">
    <property type="entry name" value="Pectin_lyas_fold"/>
</dbReference>
<evidence type="ECO:0000259" key="8">
    <source>
        <dbReference type="Pfam" id="PF17210"/>
    </source>
</evidence>
<comment type="subcellular location">
    <subcellularLocation>
        <location evidence="1">Cell envelope</location>
    </subcellularLocation>
    <subcellularLocation>
        <location evidence="2">Cell outer membrane</location>
    </subcellularLocation>
    <subcellularLocation>
        <location evidence="3">Secreted</location>
    </subcellularLocation>
</comment>
<gene>
    <name evidence="9" type="ORF">IPV69_15060</name>
</gene>
<dbReference type="SUPFAM" id="SSF117074">
    <property type="entry name" value="Hypothetical protein PA1324"/>
    <property type="match status" value="1"/>
</dbReference>
<dbReference type="PANTHER" id="PTHR11319:SF35">
    <property type="entry name" value="OUTER MEMBRANE PROTEIN PMPC-RELATED"/>
    <property type="match status" value="1"/>
</dbReference>
<evidence type="ECO:0000256" key="5">
    <source>
        <dbReference type="ARBA" id="ARBA00022729"/>
    </source>
</evidence>
<dbReference type="Proteomes" id="UP000593765">
    <property type="component" value="Chromosome"/>
</dbReference>
<dbReference type="SUPFAM" id="SSF51126">
    <property type="entry name" value="Pectin lyase-like"/>
    <property type="match status" value="2"/>
</dbReference>
<keyword evidence="10" id="KW-1185">Reference proteome</keyword>
<dbReference type="InterPro" id="IPR006626">
    <property type="entry name" value="PbH1"/>
</dbReference>
<keyword evidence="4" id="KW-0964">Secreted</keyword>
<evidence type="ECO:0000313" key="10">
    <source>
        <dbReference type="Proteomes" id="UP000593765"/>
    </source>
</evidence>
<dbReference type="RefSeq" id="WP_206290514.1">
    <property type="nucleotide sequence ID" value="NZ_CP063458.1"/>
</dbReference>
<evidence type="ECO:0000256" key="3">
    <source>
        <dbReference type="ARBA" id="ARBA00004613"/>
    </source>
</evidence>
<dbReference type="GO" id="GO:0009279">
    <property type="term" value="C:cell outer membrane"/>
    <property type="evidence" value="ECO:0007669"/>
    <property type="project" value="UniProtKB-SubCell"/>
</dbReference>
<evidence type="ECO:0000256" key="6">
    <source>
        <dbReference type="ARBA" id="ARBA00023136"/>
    </source>
</evidence>
<dbReference type="PANTHER" id="PTHR11319">
    <property type="entry name" value="G PROTEIN-COUPLED RECEPTOR-RELATED"/>
    <property type="match status" value="1"/>
</dbReference>
<keyword evidence="5" id="KW-0732">Signal</keyword>
<dbReference type="EMBL" id="CP063458">
    <property type="protein sequence ID" value="QOV87606.1"/>
    <property type="molecule type" value="Genomic_DNA"/>
</dbReference>
<accession>A0A7M2WQ81</accession>
<dbReference type="Pfam" id="PF17210">
    <property type="entry name" value="SdrD_B"/>
    <property type="match status" value="1"/>
</dbReference>